<organism evidence="2 3">
    <name type="scientific">SAR324 cluster bacterium</name>
    <dbReference type="NCBI Taxonomy" id="2024889"/>
    <lineage>
        <taxon>Bacteria</taxon>
        <taxon>Deltaproteobacteria</taxon>
        <taxon>SAR324 cluster</taxon>
    </lineage>
</organism>
<gene>
    <name evidence="2" type="ORF">COB67_02085</name>
</gene>
<sequence>MAQEKTFKHKLTLYLVPKILKYSLFLIAFTCRKEWVGLQHVEKLKEQNQSWIYSSWHGNIAFLSWAVRGQNIAMLVSESKDGEMIATAIESMGNTTIRGSSSKGGARALLKMIRWLKKGKPAAITPDGPRGPRHRLQSGVITLAEKSGAPLVPLHFHATRQWIAHKSWDLHQLPKPFSTIVIRVGEPYWVAPKLSTENFQKAQQEFEEIMLENVRQNELTIQSQKEA</sequence>
<dbReference type="EMBL" id="NVSR01000006">
    <property type="protein sequence ID" value="PCI30286.1"/>
    <property type="molecule type" value="Genomic_DNA"/>
</dbReference>
<accession>A0A2A4T9I0</accession>
<dbReference type="AlphaFoldDB" id="A0A2A4T9I0"/>
<dbReference type="CDD" id="cd07983">
    <property type="entry name" value="LPLAT_DUF374-like"/>
    <property type="match status" value="1"/>
</dbReference>
<evidence type="ECO:0000259" key="1">
    <source>
        <dbReference type="Pfam" id="PF04028"/>
    </source>
</evidence>
<feature type="domain" description="DUF374" evidence="1">
    <location>
        <begin position="67"/>
        <end position="133"/>
    </location>
</feature>
<dbReference type="Pfam" id="PF04028">
    <property type="entry name" value="DUF374"/>
    <property type="match status" value="1"/>
</dbReference>
<name>A0A2A4T9I0_9DELT</name>
<protein>
    <recommendedName>
        <fullName evidence="1">DUF374 domain-containing protein</fullName>
    </recommendedName>
</protein>
<reference evidence="3" key="1">
    <citation type="submission" date="2017-08" db="EMBL/GenBank/DDBJ databases">
        <title>A dynamic microbial community with high functional redundancy inhabits the cold, oxic subseafloor aquifer.</title>
        <authorList>
            <person name="Tully B.J."/>
            <person name="Wheat C.G."/>
            <person name="Glazer B.T."/>
            <person name="Huber J.A."/>
        </authorList>
    </citation>
    <scope>NUCLEOTIDE SEQUENCE [LARGE SCALE GENOMIC DNA]</scope>
</reference>
<dbReference type="SUPFAM" id="SSF69593">
    <property type="entry name" value="Glycerol-3-phosphate (1)-acyltransferase"/>
    <property type="match status" value="1"/>
</dbReference>
<evidence type="ECO:0000313" key="3">
    <source>
        <dbReference type="Proteomes" id="UP000218113"/>
    </source>
</evidence>
<proteinExistence type="predicted"/>
<evidence type="ECO:0000313" key="2">
    <source>
        <dbReference type="EMBL" id="PCI30286.1"/>
    </source>
</evidence>
<dbReference type="InterPro" id="IPR007172">
    <property type="entry name" value="DUF374"/>
</dbReference>
<dbReference type="Proteomes" id="UP000218113">
    <property type="component" value="Unassembled WGS sequence"/>
</dbReference>
<comment type="caution">
    <text evidence="2">The sequence shown here is derived from an EMBL/GenBank/DDBJ whole genome shotgun (WGS) entry which is preliminary data.</text>
</comment>